<dbReference type="InterPro" id="IPR009057">
    <property type="entry name" value="Homeodomain-like_sf"/>
</dbReference>
<gene>
    <name evidence="7" type="ORF">HU230_35370</name>
</gene>
<sequence>MSGKPQFDDNAVISSAMEIFWRHGYAASSIDQLTTAMGLSRSSMYKRFRDKDGLFQEVLSTYAERVLKRMNAVQASTKRQQLEALFHEFLPREGKTARPPGCMLVRSCTEMADLPPASQAVAREGVLGQRAILSKILRDAVASGELAPSSDVAGLSWHFLGVLQAMMNLPQAGATTGELRRVVELAMLAWPSAPAAAAPQRSGKRRSSSARPGEVRMPRRAGRNEDRS</sequence>
<feature type="compositionally biased region" description="Basic and acidic residues" evidence="5">
    <location>
        <begin position="213"/>
        <end position="228"/>
    </location>
</feature>
<comment type="caution">
    <text evidence="7">The sequence shown here is derived from an EMBL/GenBank/DDBJ whole genome shotgun (WGS) entry which is preliminary data.</text>
</comment>
<evidence type="ECO:0000313" key="7">
    <source>
        <dbReference type="EMBL" id="NVL10837.1"/>
    </source>
</evidence>
<evidence type="ECO:0000256" key="2">
    <source>
        <dbReference type="ARBA" id="ARBA00023125"/>
    </source>
</evidence>
<dbReference type="InterPro" id="IPR036271">
    <property type="entry name" value="Tet_transcr_reg_TetR-rel_C_sf"/>
</dbReference>
<dbReference type="PANTHER" id="PTHR47506:SF1">
    <property type="entry name" value="HTH-TYPE TRANSCRIPTIONAL REGULATOR YJDC"/>
    <property type="match status" value="1"/>
</dbReference>
<evidence type="ECO:0000256" key="1">
    <source>
        <dbReference type="ARBA" id="ARBA00023015"/>
    </source>
</evidence>
<feature type="region of interest" description="Disordered" evidence="5">
    <location>
        <begin position="193"/>
        <end position="228"/>
    </location>
</feature>
<dbReference type="GO" id="GO:0003677">
    <property type="term" value="F:DNA binding"/>
    <property type="evidence" value="ECO:0007669"/>
    <property type="project" value="UniProtKB-UniRule"/>
</dbReference>
<dbReference type="InterPro" id="IPR001647">
    <property type="entry name" value="HTH_TetR"/>
</dbReference>
<protein>
    <submittedName>
        <fullName evidence="7">TetR/AcrR family transcriptional regulator</fullName>
    </submittedName>
</protein>
<name>A0A973WTT2_9BRAD</name>
<dbReference type="RefSeq" id="WP_176533900.1">
    <property type="nucleotide sequence ID" value="NZ_CP088022.1"/>
</dbReference>
<dbReference type="AlphaFoldDB" id="A0A973WTT2"/>
<feature type="domain" description="HTH tetR-type" evidence="6">
    <location>
        <begin position="6"/>
        <end position="66"/>
    </location>
</feature>
<dbReference type="Gene3D" id="1.10.357.10">
    <property type="entry name" value="Tetracycline Repressor, domain 2"/>
    <property type="match status" value="1"/>
</dbReference>
<dbReference type="InterPro" id="IPR011075">
    <property type="entry name" value="TetR_C"/>
</dbReference>
<dbReference type="Gene3D" id="1.10.10.60">
    <property type="entry name" value="Homeodomain-like"/>
    <property type="match status" value="1"/>
</dbReference>
<dbReference type="PROSITE" id="PS50977">
    <property type="entry name" value="HTH_TETR_2"/>
    <property type="match status" value="1"/>
</dbReference>
<reference evidence="7" key="1">
    <citation type="submission" date="2020-06" db="EMBL/GenBank/DDBJ databases">
        <title>Whole Genome Sequence of Bradyrhizobium sp. Strain 66S1MB.</title>
        <authorList>
            <person name="Bromfield E."/>
            <person name="Cloutier S."/>
        </authorList>
    </citation>
    <scope>NUCLEOTIDE SEQUENCE</scope>
    <source>
        <strain evidence="7">66S1MB</strain>
    </source>
</reference>
<keyword evidence="2 4" id="KW-0238">DNA-binding</keyword>
<dbReference type="PRINTS" id="PR00455">
    <property type="entry name" value="HTHTETR"/>
</dbReference>
<evidence type="ECO:0000256" key="4">
    <source>
        <dbReference type="PROSITE-ProRule" id="PRU00335"/>
    </source>
</evidence>
<organism evidence="7">
    <name type="scientific">Bradyrhizobium quebecense</name>
    <dbReference type="NCBI Taxonomy" id="2748629"/>
    <lineage>
        <taxon>Bacteria</taxon>
        <taxon>Pseudomonadati</taxon>
        <taxon>Pseudomonadota</taxon>
        <taxon>Alphaproteobacteria</taxon>
        <taxon>Hyphomicrobiales</taxon>
        <taxon>Nitrobacteraceae</taxon>
        <taxon>Bradyrhizobium</taxon>
    </lineage>
</organism>
<dbReference type="Pfam" id="PF00440">
    <property type="entry name" value="TetR_N"/>
    <property type="match status" value="1"/>
</dbReference>
<dbReference type="EMBL" id="JABWSX010000001">
    <property type="protein sequence ID" value="NVL10837.1"/>
    <property type="molecule type" value="Genomic_DNA"/>
</dbReference>
<feature type="DNA-binding region" description="H-T-H motif" evidence="4">
    <location>
        <begin position="29"/>
        <end position="48"/>
    </location>
</feature>
<evidence type="ECO:0000256" key="3">
    <source>
        <dbReference type="ARBA" id="ARBA00023163"/>
    </source>
</evidence>
<dbReference type="SUPFAM" id="SSF46689">
    <property type="entry name" value="Homeodomain-like"/>
    <property type="match status" value="1"/>
</dbReference>
<accession>A0A973WTT2</accession>
<dbReference type="Pfam" id="PF16925">
    <property type="entry name" value="TetR_C_13"/>
    <property type="match status" value="1"/>
</dbReference>
<evidence type="ECO:0000256" key="5">
    <source>
        <dbReference type="SAM" id="MobiDB-lite"/>
    </source>
</evidence>
<dbReference type="PANTHER" id="PTHR47506">
    <property type="entry name" value="TRANSCRIPTIONAL REGULATORY PROTEIN"/>
    <property type="match status" value="1"/>
</dbReference>
<dbReference type="SUPFAM" id="SSF48498">
    <property type="entry name" value="Tetracyclin repressor-like, C-terminal domain"/>
    <property type="match status" value="1"/>
</dbReference>
<evidence type="ECO:0000259" key="6">
    <source>
        <dbReference type="PROSITE" id="PS50977"/>
    </source>
</evidence>
<keyword evidence="1" id="KW-0805">Transcription regulation</keyword>
<keyword evidence="3" id="KW-0804">Transcription</keyword>
<proteinExistence type="predicted"/>